<comment type="caution">
    <text evidence="1">The sequence shown here is derived from an EMBL/GenBank/DDBJ whole genome shotgun (WGS) entry which is preliminary data.</text>
</comment>
<dbReference type="PANTHER" id="PTHR43434:SF25">
    <property type="entry name" value="PHOSPHOGLYCOLATE PHOSPHATASE"/>
    <property type="match status" value="1"/>
</dbReference>
<dbReference type="SUPFAM" id="SSF56784">
    <property type="entry name" value="HAD-like"/>
    <property type="match status" value="1"/>
</dbReference>
<dbReference type="RefSeq" id="WP_004811974.1">
    <property type="nucleotide sequence ID" value="NZ_JH165054.1"/>
</dbReference>
<dbReference type="AlphaFoldDB" id="G4D0L2"/>
<dbReference type="PANTHER" id="PTHR43434">
    <property type="entry name" value="PHOSPHOGLYCOLATE PHOSPHATASE"/>
    <property type="match status" value="1"/>
</dbReference>
<dbReference type="SFLD" id="SFLDG01129">
    <property type="entry name" value="C1.5:_HAD__Beta-PGM__Phosphata"/>
    <property type="match status" value="1"/>
</dbReference>
<proteinExistence type="predicted"/>
<dbReference type="EMBL" id="AGBA01000018">
    <property type="protein sequence ID" value="EGY76491.1"/>
    <property type="molecule type" value="Genomic_DNA"/>
</dbReference>
<dbReference type="Gene3D" id="1.10.150.240">
    <property type="entry name" value="Putative phosphatase, domain 2"/>
    <property type="match status" value="1"/>
</dbReference>
<organism evidence="1 2">
    <name type="scientific">Cutibacterium avidum ATCC 25577</name>
    <dbReference type="NCBI Taxonomy" id="997355"/>
    <lineage>
        <taxon>Bacteria</taxon>
        <taxon>Bacillati</taxon>
        <taxon>Actinomycetota</taxon>
        <taxon>Actinomycetes</taxon>
        <taxon>Propionibacteriales</taxon>
        <taxon>Propionibacteriaceae</taxon>
        <taxon>Cutibacterium</taxon>
    </lineage>
</organism>
<dbReference type="GO" id="GO:0005829">
    <property type="term" value="C:cytosol"/>
    <property type="evidence" value="ECO:0007669"/>
    <property type="project" value="TreeGrafter"/>
</dbReference>
<sequence>MVRCDRRASARLDDVRSIIWDMGGTLVDTYPEVDQTLAEAVWPEPTEQQLYEVAHLRSESIAHAIEVLAKQYDVSSGLLDDAYTLLKKKWAHDPAPLMAGAAEVMAAVRRGGGLNLVATHRDRASAENLFHALGVQVDDLVCAPDGFARKPDPQMNLVLMERHGLDPSEVIAVGDRPIDIDAARAAGIEGLLLSSEPYPNTTTISSLTELLDRL</sequence>
<name>G4D0L2_9ACTN</name>
<gene>
    <name evidence="1" type="primary">gph</name>
    <name evidence="1" type="ORF">HMPREF9153_2320</name>
</gene>
<dbReference type="InterPro" id="IPR023198">
    <property type="entry name" value="PGP-like_dom2"/>
</dbReference>
<reference evidence="1 2" key="1">
    <citation type="submission" date="2011-06" db="EMBL/GenBank/DDBJ databases">
        <authorList>
            <person name="Muzny D."/>
            <person name="Qin X."/>
            <person name="Deng J."/>
            <person name="Jiang H."/>
            <person name="Liu Y."/>
            <person name="Qu J."/>
            <person name="Song X.-Z."/>
            <person name="Zhang L."/>
            <person name="Thornton R."/>
            <person name="Coyle M."/>
            <person name="Francisco L."/>
            <person name="Jackson L."/>
            <person name="Javaid M."/>
            <person name="Korchina V."/>
            <person name="Kovar C."/>
            <person name="Mata R."/>
            <person name="Mathew T."/>
            <person name="Ngo R."/>
            <person name="Nguyen L."/>
            <person name="Nguyen N."/>
            <person name="Okwuonu G."/>
            <person name="Ongeri F."/>
            <person name="Pham C."/>
            <person name="Simmons D."/>
            <person name="Wilczek-Boney K."/>
            <person name="Hale W."/>
            <person name="Jakkamsetti A."/>
            <person name="Pham P."/>
            <person name="Ruth R."/>
            <person name="San Lucas F."/>
            <person name="Warren J."/>
            <person name="Zhang J."/>
            <person name="Zhao Z."/>
            <person name="Zhou C."/>
            <person name="Zhu D."/>
            <person name="Lee S."/>
            <person name="Bess C."/>
            <person name="Blankenburg K."/>
            <person name="Forbes L."/>
            <person name="Fu Q."/>
            <person name="Gubbala S."/>
            <person name="Hirani K."/>
            <person name="Jayaseelan J.C."/>
            <person name="Lara F."/>
            <person name="Munidasa M."/>
            <person name="Palculict T."/>
            <person name="Patil S."/>
            <person name="Pu L.-L."/>
            <person name="Saada N."/>
            <person name="Tang L."/>
            <person name="Weissenberger G."/>
            <person name="Zhu Y."/>
            <person name="Hemphill L."/>
            <person name="Shang Y."/>
            <person name="Youmans B."/>
            <person name="Ayvaz T."/>
            <person name="Ross M."/>
            <person name="Santibanez J."/>
            <person name="Aqrawi P."/>
            <person name="Gross S."/>
            <person name="Joshi V."/>
            <person name="Fowler G."/>
            <person name="Nazareth L."/>
            <person name="Reid J."/>
            <person name="Worley K."/>
            <person name="Petrosino J."/>
            <person name="Highlander S."/>
            <person name="Gibbs R."/>
        </authorList>
    </citation>
    <scope>NUCLEOTIDE SEQUENCE [LARGE SCALE GENOMIC DNA]</scope>
    <source>
        <strain evidence="1 2">ATCC 25577</strain>
    </source>
</reference>
<dbReference type="InterPro" id="IPR023214">
    <property type="entry name" value="HAD_sf"/>
</dbReference>
<evidence type="ECO:0000313" key="1">
    <source>
        <dbReference type="EMBL" id="EGY76491.1"/>
    </source>
</evidence>
<dbReference type="Pfam" id="PF00702">
    <property type="entry name" value="Hydrolase"/>
    <property type="match status" value="1"/>
</dbReference>
<protein>
    <submittedName>
        <fullName evidence="1">Phosphoglycolate phosphatase</fullName>
        <ecNumber evidence="1">3.1.3.18</ecNumber>
    </submittedName>
</protein>
<dbReference type="EC" id="3.1.3.18" evidence="1"/>
<dbReference type="GO" id="GO:0008967">
    <property type="term" value="F:phosphoglycolate phosphatase activity"/>
    <property type="evidence" value="ECO:0007669"/>
    <property type="project" value="UniProtKB-EC"/>
</dbReference>
<dbReference type="SFLD" id="SFLDS00003">
    <property type="entry name" value="Haloacid_Dehalogenase"/>
    <property type="match status" value="1"/>
</dbReference>
<dbReference type="NCBIfam" id="TIGR01549">
    <property type="entry name" value="HAD-SF-IA-v1"/>
    <property type="match status" value="1"/>
</dbReference>
<keyword evidence="2" id="KW-1185">Reference proteome</keyword>
<dbReference type="Proteomes" id="UP000005332">
    <property type="component" value="Unassembled WGS sequence"/>
</dbReference>
<dbReference type="NCBIfam" id="TIGR01509">
    <property type="entry name" value="HAD-SF-IA-v3"/>
    <property type="match status" value="1"/>
</dbReference>
<accession>G4D0L2</accession>
<evidence type="ECO:0000313" key="2">
    <source>
        <dbReference type="Proteomes" id="UP000005332"/>
    </source>
</evidence>
<dbReference type="Gene3D" id="3.40.50.1000">
    <property type="entry name" value="HAD superfamily/HAD-like"/>
    <property type="match status" value="1"/>
</dbReference>
<dbReference type="HOGENOM" id="CLU_045011_19_5_11"/>
<keyword evidence="1" id="KW-0378">Hydrolase</keyword>
<dbReference type="InterPro" id="IPR006439">
    <property type="entry name" value="HAD-SF_hydro_IA"/>
</dbReference>
<dbReference type="InterPro" id="IPR036412">
    <property type="entry name" value="HAD-like_sf"/>
</dbReference>
<dbReference type="GO" id="GO:0006281">
    <property type="term" value="P:DNA repair"/>
    <property type="evidence" value="ECO:0007669"/>
    <property type="project" value="TreeGrafter"/>
</dbReference>
<dbReference type="InterPro" id="IPR050155">
    <property type="entry name" value="HAD-like_hydrolase_sf"/>
</dbReference>
<dbReference type="PATRIC" id="fig|997355.3.peg.2292"/>